<dbReference type="AlphaFoldDB" id="A0A7E4W7V7"/>
<dbReference type="InterPro" id="IPR018497">
    <property type="entry name" value="Peptidase_M13_C"/>
</dbReference>
<organism evidence="11 12">
    <name type="scientific">Panagrellus redivivus</name>
    <name type="common">Microworm</name>
    <dbReference type="NCBI Taxonomy" id="6233"/>
    <lineage>
        <taxon>Eukaryota</taxon>
        <taxon>Metazoa</taxon>
        <taxon>Ecdysozoa</taxon>
        <taxon>Nematoda</taxon>
        <taxon>Chromadorea</taxon>
        <taxon>Rhabditida</taxon>
        <taxon>Tylenchina</taxon>
        <taxon>Panagrolaimomorpha</taxon>
        <taxon>Panagrolaimoidea</taxon>
        <taxon>Panagrolaimidae</taxon>
        <taxon>Panagrellus</taxon>
    </lineage>
</organism>
<name>A0A7E4W7V7_PANRE</name>
<dbReference type="InterPro" id="IPR042089">
    <property type="entry name" value="Peptidase_M13_dom_2"/>
</dbReference>
<dbReference type="Gene3D" id="1.10.1380.10">
    <property type="entry name" value="Neutral endopeptidase , domain2"/>
    <property type="match status" value="1"/>
</dbReference>
<dbReference type="InterPro" id="IPR024079">
    <property type="entry name" value="MetalloPept_cat_dom_sf"/>
</dbReference>
<evidence type="ECO:0000256" key="4">
    <source>
        <dbReference type="ARBA" id="ARBA00022723"/>
    </source>
</evidence>
<feature type="domain" description="Peptidase M13 C-terminal" evidence="9">
    <location>
        <begin position="484"/>
        <end position="677"/>
    </location>
</feature>
<evidence type="ECO:0000259" key="10">
    <source>
        <dbReference type="Pfam" id="PF05649"/>
    </source>
</evidence>
<sequence length="909" mass="102722">MRTSAFVLVFVFVFLITSQISTADVYKSIHNPKAQAFGDRVCTNKECTIIAARYLNHRNEKVDPCDDYGAHVCGNYKYHHNKQGGLPYEALSEVDFTLNKRLHRILTAPASPDEKPWHTLAKSFYQKCIDEPVITPAGKSAVLALLDEIGGWPLLNRQWNGIDISFEEYIADIHRKYGLGILFRFDVQPNEFNISAHYLVLTPAKIENEVPHLIQIAKDLDVENPSFVQEIYKFKDDIHERSIDLYSEPMKVPEIYGPLNLLAQNLTNFDLEKYVRRLFDGVVPVKPDMLIRIFSPEYFDKIHMFFKDKRVFANYAAGVVVSYLMHLPFHLTQEKKPSLHDAQCLTVLINDELVRPVAQMYAKEHINKDEIDLKLTEIFMNIVEVLADKINKASWLDNDTRRSALNKLSHMKYSFAYPEDLFDDTLISEKDVTPSEPSEHFIALASRLCRSRMRSYLAKMENPVDTKAWSRRPLSVNGANMIAENKVYFTAGILQPPLYFPNVPDYVTYATVGVIMGHEIMHGFDNSGRKYDEVGRERDWWTSETSQKFKDKTDCYVDQYNKEGINGKLGLGENIGDNIGMKLAYDAYKKHRANRGYAPEPALPRFEQSTVDEMFFLSYANVWCQGPDDEMANAQNDDEHPPGSTRIKIVAQNMKEFGEALRCPKKATMNPEKKCSLWSKCLVRGGSQDGIDLCIVQVKVSRSWRKPGWDRPVHCAGQSVSIVAEASMGSMCALCRSKCLVRGGSQDGMCRSKCLVRGGSQDGMCRSKCLVRGGSQDGIDVCIVQVKVSRSWRNPGWDRPVHCAGQSVSIVAKPRMGSTCALCRSKCLDRGESQDGIDLCIVQVKVSRSWRKPGWDRCVHCAGQSVSIVAEARMGSMSKCLDRGGSQDGIDVCTVQTKVMDLTRFVILA</sequence>
<dbReference type="InterPro" id="IPR008753">
    <property type="entry name" value="Peptidase_M13_N"/>
</dbReference>
<reference evidence="12" key="2">
    <citation type="submission" date="2020-10" db="UniProtKB">
        <authorList>
            <consortium name="WormBaseParasite"/>
        </authorList>
    </citation>
    <scope>IDENTIFICATION</scope>
</reference>
<keyword evidence="4" id="KW-0479">Metal-binding</keyword>
<evidence type="ECO:0000313" key="11">
    <source>
        <dbReference type="Proteomes" id="UP000492821"/>
    </source>
</evidence>
<evidence type="ECO:0000256" key="3">
    <source>
        <dbReference type="ARBA" id="ARBA00022670"/>
    </source>
</evidence>
<dbReference type="PRINTS" id="PR00786">
    <property type="entry name" value="NEPRILYSIN"/>
</dbReference>
<evidence type="ECO:0000256" key="7">
    <source>
        <dbReference type="ARBA" id="ARBA00023049"/>
    </source>
</evidence>
<feature type="chain" id="PRO_5028825557" evidence="8">
    <location>
        <begin position="24"/>
        <end position="909"/>
    </location>
</feature>
<evidence type="ECO:0000313" key="12">
    <source>
        <dbReference type="WBParaSite" id="Pan_g841.t1"/>
    </source>
</evidence>
<dbReference type="GO" id="GO:0005886">
    <property type="term" value="C:plasma membrane"/>
    <property type="evidence" value="ECO:0007669"/>
    <property type="project" value="TreeGrafter"/>
</dbReference>
<evidence type="ECO:0000256" key="8">
    <source>
        <dbReference type="SAM" id="SignalP"/>
    </source>
</evidence>
<dbReference type="GO" id="GO:0016485">
    <property type="term" value="P:protein processing"/>
    <property type="evidence" value="ECO:0007669"/>
    <property type="project" value="TreeGrafter"/>
</dbReference>
<feature type="signal peptide" evidence="8">
    <location>
        <begin position="1"/>
        <end position="23"/>
    </location>
</feature>
<evidence type="ECO:0000259" key="9">
    <source>
        <dbReference type="Pfam" id="PF01431"/>
    </source>
</evidence>
<keyword evidence="6" id="KW-0862">Zinc</keyword>
<accession>A0A7E4W7V7</accession>
<reference evidence="11" key="1">
    <citation type="journal article" date="2013" name="Genetics">
        <title>The draft genome and transcriptome of Panagrellus redivivus are shaped by the harsh demands of a free-living lifestyle.</title>
        <authorList>
            <person name="Srinivasan J."/>
            <person name="Dillman A.R."/>
            <person name="Macchietto M.G."/>
            <person name="Heikkinen L."/>
            <person name="Lakso M."/>
            <person name="Fracchia K.M."/>
            <person name="Antoshechkin I."/>
            <person name="Mortazavi A."/>
            <person name="Wong G."/>
            <person name="Sternberg P.W."/>
        </authorList>
    </citation>
    <scope>NUCLEOTIDE SEQUENCE [LARGE SCALE GENOMIC DNA]</scope>
    <source>
        <strain evidence="11">MT8872</strain>
    </source>
</reference>
<dbReference type="PANTHER" id="PTHR11733:SF167">
    <property type="entry name" value="FI17812P1-RELATED"/>
    <property type="match status" value="1"/>
</dbReference>
<dbReference type="PROSITE" id="PS51885">
    <property type="entry name" value="NEPRILYSIN"/>
    <property type="match status" value="1"/>
</dbReference>
<dbReference type="Pfam" id="PF05649">
    <property type="entry name" value="Peptidase_M13_N"/>
    <property type="match status" value="1"/>
</dbReference>
<dbReference type="PANTHER" id="PTHR11733">
    <property type="entry name" value="ZINC METALLOPROTEASE FAMILY M13 NEPRILYSIN-RELATED"/>
    <property type="match status" value="1"/>
</dbReference>
<dbReference type="SUPFAM" id="SSF55486">
    <property type="entry name" value="Metalloproteases ('zincins'), catalytic domain"/>
    <property type="match status" value="1"/>
</dbReference>
<evidence type="ECO:0000256" key="1">
    <source>
        <dbReference type="ARBA" id="ARBA00001947"/>
    </source>
</evidence>
<keyword evidence="5" id="KW-0378">Hydrolase</keyword>
<evidence type="ECO:0000256" key="6">
    <source>
        <dbReference type="ARBA" id="ARBA00022833"/>
    </source>
</evidence>
<dbReference type="Pfam" id="PF01431">
    <property type="entry name" value="Peptidase_M13"/>
    <property type="match status" value="1"/>
</dbReference>
<dbReference type="GO" id="GO:0046872">
    <property type="term" value="F:metal ion binding"/>
    <property type="evidence" value="ECO:0007669"/>
    <property type="project" value="UniProtKB-KW"/>
</dbReference>
<keyword evidence="11" id="KW-1185">Reference proteome</keyword>
<comment type="cofactor">
    <cofactor evidence="1">
        <name>Zn(2+)</name>
        <dbReference type="ChEBI" id="CHEBI:29105"/>
    </cofactor>
</comment>
<dbReference type="Proteomes" id="UP000492821">
    <property type="component" value="Unassembled WGS sequence"/>
</dbReference>
<protein>
    <submittedName>
        <fullName evidence="12">Peptidase_M13 domain-containing protein</fullName>
    </submittedName>
</protein>
<dbReference type="Gene3D" id="3.40.390.10">
    <property type="entry name" value="Collagenase (Catalytic Domain)"/>
    <property type="match status" value="1"/>
</dbReference>
<dbReference type="GO" id="GO:0004222">
    <property type="term" value="F:metalloendopeptidase activity"/>
    <property type="evidence" value="ECO:0007669"/>
    <property type="project" value="InterPro"/>
</dbReference>
<dbReference type="WBParaSite" id="Pan_g841.t1">
    <property type="protein sequence ID" value="Pan_g841.t1"/>
    <property type="gene ID" value="Pan_g841"/>
</dbReference>
<feature type="domain" description="Peptidase M13 N-terminal" evidence="10">
    <location>
        <begin position="64"/>
        <end position="418"/>
    </location>
</feature>
<keyword evidence="8" id="KW-0732">Signal</keyword>
<dbReference type="CDD" id="cd08662">
    <property type="entry name" value="M13"/>
    <property type="match status" value="1"/>
</dbReference>
<evidence type="ECO:0000256" key="2">
    <source>
        <dbReference type="ARBA" id="ARBA00007357"/>
    </source>
</evidence>
<comment type="similarity">
    <text evidence="2">Belongs to the peptidase M13 family.</text>
</comment>
<proteinExistence type="inferred from homology"/>
<keyword evidence="7" id="KW-0482">Metalloprotease</keyword>
<keyword evidence="3" id="KW-0645">Protease</keyword>
<evidence type="ECO:0000256" key="5">
    <source>
        <dbReference type="ARBA" id="ARBA00022801"/>
    </source>
</evidence>
<dbReference type="InterPro" id="IPR000718">
    <property type="entry name" value="Peptidase_M13"/>
</dbReference>